<dbReference type="Proteomes" id="UP000887569">
    <property type="component" value="Unplaced"/>
</dbReference>
<name>A0A915A700_PARUN</name>
<evidence type="ECO:0000313" key="1">
    <source>
        <dbReference type="Proteomes" id="UP000887569"/>
    </source>
</evidence>
<evidence type="ECO:0000313" key="2">
    <source>
        <dbReference type="WBParaSite" id="PgE226_g001_t03"/>
    </source>
</evidence>
<keyword evidence="1" id="KW-1185">Reference proteome</keyword>
<reference evidence="2" key="1">
    <citation type="submission" date="2022-11" db="UniProtKB">
        <authorList>
            <consortium name="WormBaseParasite"/>
        </authorList>
    </citation>
    <scope>IDENTIFICATION</scope>
</reference>
<dbReference type="AlphaFoldDB" id="A0A915A700"/>
<organism evidence="1 2">
    <name type="scientific">Parascaris univalens</name>
    <name type="common">Nematode worm</name>
    <dbReference type="NCBI Taxonomy" id="6257"/>
    <lineage>
        <taxon>Eukaryota</taxon>
        <taxon>Metazoa</taxon>
        <taxon>Ecdysozoa</taxon>
        <taxon>Nematoda</taxon>
        <taxon>Chromadorea</taxon>
        <taxon>Rhabditida</taxon>
        <taxon>Spirurina</taxon>
        <taxon>Ascaridomorpha</taxon>
        <taxon>Ascaridoidea</taxon>
        <taxon>Ascarididae</taxon>
        <taxon>Parascaris</taxon>
    </lineage>
</organism>
<dbReference type="WBParaSite" id="PgE226_g001_t03">
    <property type="protein sequence ID" value="PgE226_g001_t03"/>
    <property type="gene ID" value="PgE226_g001"/>
</dbReference>
<sequence length="94" mass="11202">MKVISYYRSMEFSEEFVKLKEMENIMNGLTLKIKEAKSAILSEEYQNKCMQERANKVIILVANRCFFSPMLYYDEFRSTRHGSFENSVCFSQRD</sequence>
<accession>A0A915A700</accession>
<proteinExistence type="predicted"/>
<protein>
    <submittedName>
        <fullName evidence="2">Uncharacterized protein</fullName>
    </submittedName>
</protein>